<dbReference type="InterPro" id="IPR050595">
    <property type="entry name" value="Bact_response_regulator"/>
</dbReference>
<dbReference type="Proteomes" id="UP000027466">
    <property type="component" value="Unassembled WGS sequence"/>
</dbReference>
<reference evidence="4 5" key="1">
    <citation type="submission" date="2014-03" db="EMBL/GenBank/DDBJ databases">
        <title>Draft Genome Sequences of Four Burkholderia Strains.</title>
        <authorList>
            <person name="Liu X.Y."/>
            <person name="Li C.X."/>
            <person name="Xu J.H."/>
        </authorList>
    </citation>
    <scope>NUCLEOTIDE SEQUENCE [LARGE SCALE GENOMIC DNA]</scope>
    <source>
        <strain evidence="4 5">DSM 50014</strain>
    </source>
</reference>
<comment type="caution">
    <text evidence="4">The sequence shown here is derived from an EMBL/GenBank/DDBJ whole genome shotgun (WGS) entry which is preliminary data.</text>
</comment>
<feature type="modified residue" description="4-aspartylphosphate" evidence="2">
    <location>
        <position position="53"/>
    </location>
</feature>
<dbReference type="SUPFAM" id="SSF52172">
    <property type="entry name" value="CheY-like"/>
    <property type="match status" value="1"/>
</dbReference>
<evidence type="ECO:0000313" key="4">
    <source>
        <dbReference type="EMBL" id="KDR40068.1"/>
    </source>
</evidence>
<accession>A0A069PH42</accession>
<feature type="domain" description="Response regulatory" evidence="3">
    <location>
        <begin position="4"/>
        <end position="120"/>
    </location>
</feature>
<dbReference type="RefSeq" id="WP_035942285.1">
    <property type="nucleotide sequence ID" value="NZ_CADFFX010000003.1"/>
</dbReference>
<evidence type="ECO:0000256" key="2">
    <source>
        <dbReference type="PROSITE-ProRule" id="PRU00169"/>
    </source>
</evidence>
<evidence type="ECO:0000259" key="3">
    <source>
        <dbReference type="PROSITE" id="PS50110"/>
    </source>
</evidence>
<dbReference type="Gene3D" id="3.40.50.2300">
    <property type="match status" value="1"/>
</dbReference>
<evidence type="ECO:0000313" key="5">
    <source>
        <dbReference type="Proteomes" id="UP000027466"/>
    </source>
</evidence>
<dbReference type="PANTHER" id="PTHR44591">
    <property type="entry name" value="STRESS RESPONSE REGULATOR PROTEIN 1"/>
    <property type="match status" value="1"/>
</dbReference>
<dbReference type="InterPro" id="IPR001789">
    <property type="entry name" value="Sig_transdc_resp-reg_receiver"/>
</dbReference>
<dbReference type="EMBL" id="JFHC01000046">
    <property type="protein sequence ID" value="KDR40068.1"/>
    <property type="molecule type" value="Genomic_DNA"/>
</dbReference>
<dbReference type="InterPro" id="IPR011006">
    <property type="entry name" value="CheY-like_superfamily"/>
</dbReference>
<dbReference type="PANTHER" id="PTHR44591:SF25">
    <property type="entry name" value="CHEMOTAXIS TWO-COMPONENT RESPONSE REGULATOR"/>
    <property type="match status" value="1"/>
</dbReference>
<keyword evidence="1 2" id="KW-0597">Phosphoprotein</keyword>
<keyword evidence="5" id="KW-1185">Reference proteome</keyword>
<name>A0A069PH42_9BURK</name>
<evidence type="ECO:0000256" key="1">
    <source>
        <dbReference type="ARBA" id="ARBA00022553"/>
    </source>
</evidence>
<dbReference type="GO" id="GO:0000160">
    <property type="term" value="P:phosphorelay signal transduction system"/>
    <property type="evidence" value="ECO:0007669"/>
    <property type="project" value="InterPro"/>
</dbReference>
<dbReference type="SMART" id="SM00448">
    <property type="entry name" value="REC"/>
    <property type="match status" value="1"/>
</dbReference>
<dbReference type="PROSITE" id="PS50110">
    <property type="entry name" value="RESPONSE_REGULATORY"/>
    <property type="match status" value="1"/>
</dbReference>
<dbReference type="AlphaFoldDB" id="A0A069PH42"/>
<organism evidence="4 5">
    <name type="scientific">Caballeronia glathei</name>
    <dbReference type="NCBI Taxonomy" id="60547"/>
    <lineage>
        <taxon>Bacteria</taxon>
        <taxon>Pseudomonadati</taxon>
        <taxon>Pseudomonadota</taxon>
        <taxon>Betaproteobacteria</taxon>
        <taxon>Burkholderiales</taxon>
        <taxon>Burkholderiaceae</taxon>
        <taxon>Caballeronia</taxon>
    </lineage>
</organism>
<protein>
    <submittedName>
        <fullName evidence="4">Chemotaxis protein CheY</fullName>
    </submittedName>
</protein>
<gene>
    <name evidence="4" type="ORF">BG61_27475</name>
</gene>
<sequence>MIKSILAIDDSAAMRQILSATLITAGYDVTVAADGIEGLESALAQPFDLVLTDQHMPGRNGLELIVALRGNPAYRATPILVLTTEDGEPFKDAARAAGATGWIEKPLDPELLTELVAALSDAQQHGQAFD</sequence>
<proteinExistence type="predicted"/>
<dbReference type="Pfam" id="PF00072">
    <property type="entry name" value="Response_reg"/>
    <property type="match status" value="1"/>
</dbReference>